<organism evidence="1 2">
    <name type="scientific">Pedobacter terrae</name>
    <dbReference type="NCBI Taxonomy" id="405671"/>
    <lineage>
        <taxon>Bacteria</taxon>
        <taxon>Pseudomonadati</taxon>
        <taxon>Bacteroidota</taxon>
        <taxon>Sphingobacteriia</taxon>
        <taxon>Sphingobacteriales</taxon>
        <taxon>Sphingobacteriaceae</taxon>
        <taxon>Pedobacter</taxon>
    </lineage>
</organism>
<gene>
    <name evidence="1" type="ORF">SAMN05421827_109113</name>
</gene>
<accession>A0A1G7W5W0</accession>
<keyword evidence="2" id="KW-1185">Reference proteome</keyword>
<proteinExistence type="predicted"/>
<evidence type="ECO:0000313" key="1">
    <source>
        <dbReference type="EMBL" id="SDG67357.1"/>
    </source>
</evidence>
<dbReference type="Proteomes" id="UP000199643">
    <property type="component" value="Unassembled WGS sequence"/>
</dbReference>
<dbReference type="EMBL" id="FNCH01000009">
    <property type="protein sequence ID" value="SDG67357.1"/>
    <property type="molecule type" value="Genomic_DNA"/>
</dbReference>
<dbReference type="STRING" id="405671.SAMN05421827_109113"/>
<evidence type="ECO:0000313" key="2">
    <source>
        <dbReference type="Proteomes" id="UP000199643"/>
    </source>
</evidence>
<dbReference type="AlphaFoldDB" id="A0A1G7W5W0"/>
<protein>
    <submittedName>
        <fullName evidence="1">Uncharacterized protein</fullName>
    </submittedName>
</protein>
<reference evidence="2" key="1">
    <citation type="submission" date="2016-10" db="EMBL/GenBank/DDBJ databases">
        <authorList>
            <person name="Varghese N."/>
            <person name="Submissions S."/>
        </authorList>
    </citation>
    <scope>NUCLEOTIDE SEQUENCE [LARGE SCALE GENOMIC DNA]</scope>
    <source>
        <strain evidence="2">DSM 17933</strain>
    </source>
</reference>
<name>A0A1G7W5W0_9SPHI</name>
<sequence length="91" mass="10957">MSTYKLDYYKTKYPDAVQYLERTQAFVSEDEARKIAYKGEDTQAKCLFKVLIPSTHKSTQQYIFSEQALKDELKELNRRQVHDEQLMERYH</sequence>
<dbReference type="RefSeq" id="WP_090500525.1">
    <property type="nucleotide sequence ID" value="NZ_FNCH01000009.1"/>
</dbReference>